<dbReference type="NCBIfam" id="NF004490">
    <property type="entry name" value="PRK05820.1"/>
    <property type="match status" value="1"/>
</dbReference>
<dbReference type="InterPro" id="IPR018090">
    <property type="entry name" value="Pyrmidine_PPas_bac/euk"/>
</dbReference>
<dbReference type="PIRSF" id="PIRSF000478">
    <property type="entry name" value="TP_PyNP"/>
    <property type="match status" value="1"/>
</dbReference>
<dbReference type="Pfam" id="PF07831">
    <property type="entry name" value="PYNP_C"/>
    <property type="match status" value="1"/>
</dbReference>
<dbReference type="InterPro" id="IPR017459">
    <property type="entry name" value="Glycosyl_Trfase_fam3_N_dom"/>
</dbReference>
<dbReference type="FunFam" id="3.40.1030.10:FF:000003">
    <property type="entry name" value="Pyrimidine-nucleoside phosphorylase"/>
    <property type="match status" value="1"/>
</dbReference>
<keyword evidence="8" id="KW-1185">Reference proteome</keyword>
<dbReference type="InterPro" id="IPR036320">
    <property type="entry name" value="Glycosyl_Trfase_fam3_N_dom_sf"/>
</dbReference>
<evidence type="ECO:0000256" key="5">
    <source>
        <dbReference type="PIRNR" id="PIRNR000478"/>
    </source>
</evidence>
<dbReference type="GO" id="GO:0006206">
    <property type="term" value="P:pyrimidine nucleobase metabolic process"/>
    <property type="evidence" value="ECO:0007669"/>
    <property type="project" value="InterPro"/>
</dbReference>
<dbReference type="OrthoDB" id="445007at2759"/>
<evidence type="ECO:0000256" key="4">
    <source>
        <dbReference type="ARBA" id="ARBA00022679"/>
    </source>
</evidence>
<dbReference type="SMART" id="SM00941">
    <property type="entry name" value="PYNP_C"/>
    <property type="match status" value="1"/>
</dbReference>
<dbReference type="InterPro" id="IPR036566">
    <property type="entry name" value="PYNP-like_C_sf"/>
</dbReference>
<keyword evidence="4 5" id="KW-0808">Transferase</keyword>
<dbReference type="PROSITE" id="PS00647">
    <property type="entry name" value="THYMID_PHOSPHORYLASE"/>
    <property type="match status" value="1"/>
</dbReference>
<dbReference type="InterPro" id="IPR000312">
    <property type="entry name" value="Glycosyl_Trfase_fam3"/>
</dbReference>
<dbReference type="SUPFAM" id="SSF47648">
    <property type="entry name" value="Nucleoside phosphorylase/phosphoribosyltransferase N-terminal domain"/>
    <property type="match status" value="1"/>
</dbReference>
<evidence type="ECO:0000256" key="3">
    <source>
        <dbReference type="ARBA" id="ARBA00022676"/>
    </source>
</evidence>
<dbReference type="GO" id="GO:0006213">
    <property type="term" value="P:pyrimidine nucleoside metabolic process"/>
    <property type="evidence" value="ECO:0007669"/>
    <property type="project" value="UniProtKB-UniRule"/>
</dbReference>
<feature type="domain" description="Pyrimidine nucleoside phosphorylase C-terminal" evidence="6">
    <location>
        <begin position="351"/>
        <end position="425"/>
    </location>
</feature>
<dbReference type="EC" id="2.4.2.4" evidence="5"/>
<dbReference type="PANTHER" id="PTHR10515">
    <property type="entry name" value="THYMIDINE PHOSPHORYLASE"/>
    <property type="match status" value="1"/>
</dbReference>
<sequence length="440" mass="47037">MPSIVDIIAKKRDAQELSKEDVEAFVAMVTRGTAQDCQIGAMLMAIYLNDMTEEETTNLTRACVNSGEVLEWSKSWPLVDKHSTGGVGDKVSIPMAPALAACGLKVPMVSGRGLDFTGGTLDKLESITGFKVALSKEEMEAALIAAGCFIAGQTEKLVPADRELYKRRDVTGTVGSDALVVASIISKKVAAGASALVMDVKVGRAAVFKSEERAVQVSKKLIGTANKLGLKTKAVLTAMDVPIGNSVGNALEIAESIECLRGGGPEDLRTLVLTLSGVLLHMHGVAETVEEGQQQVADALSSGKGLEKFKEMLECQGVDSAVAHEVCFGDMWKVLPKAQFTTDLPVDQDGFVGDLDALEIARVCRELGAGRSRADQELDLSVGVTLLKSVGDQVKRGEHWLRVHHSKQELDQALKKRLQSCVTTIAAKPLLKSRIIKIME</sequence>
<evidence type="ECO:0000256" key="1">
    <source>
        <dbReference type="ARBA" id="ARBA00006915"/>
    </source>
</evidence>
<dbReference type="Gene3D" id="3.90.1170.30">
    <property type="entry name" value="Pyrimidine nucleoside phosphorylase-like, C-terminal domain"/>
    <property type="match status" value="1"/>
</dbReference>
<evidence type="ECO:0000259" key="6">
    <source>
        <dbReference type="SMART" id="SM00941"/>
    </source>
</evidence>
<dbReference type="SUPFAM" id="SSF54680">
    <property type="entry name" value="Pyrimidine nucleoside phosphorylase C-terminal domain"/>
    <property type="match status" value="1"/>
</dbReference>
<dbReference type="InterPro" id="IPR035902">
    <property type="entry name" value="Nuc_phospho_transferase"/>
</dbReference>
<evidence type="ECO:0000313" key="7">
    <source>
        <dbReference type="EMBL" id="CAB3383225.1"/>
    </source>
</evidence>
<name>A0A8S1DLX5_9INSE</name>
<dbReference type="Pfam" id="PF00591">
    <property type="entry name" value="Glycos_transf_3"/>
    <property type="match status" value="1"/>
</dbReference>
<dbReference type="Proteomes" id="UP000494165">
    <property type="component" value="Unassembled WGS sequence"/>
</dbReference>
<dbReference type="InterPro" id="IPR000053">
    <property type="entry name" value="Thymidine/pyrmidine_PPase"/>
</dbReference>
<comment type="pathway">
    <text evidence="5">Pyrimidine metabolism; dTMP biosynthesis via salvage pathway; dTMP from thymine: step 1/2.</text>
</comment>
<comment type="function">
    <text evidence="5">Catalyzes the reversible phosphorolysis of thymidine. The produced molecules are then utilized as carbon and energy sources or in the rescue of pyrimidine bases for nucleotide synthesis.</text>
</comment>
<dbReference type="InterPro" id="IPR013102">
    <property type="entry name" value="PYNP_C"/>
</dbReference>
<dbReference type="PANTHER" id="PTHR10515:SF0">
    <property type="entry name" value="THYMIDINE PHOSPHORYLASE"/>
    <property type="match status" value="1"/>
</dbReference>
<organism evidence="7 8">
    <name type="scientific">Cloeon dipterum</name>
    <dbReference type="NCBI Taxonomy" id="197152"/>
    <lineage>
        <taxon>Eukaryota</taxon>
        <taxon>Metazoa</taxon>
        <taxon>Ecdysozoa</taxon>
        <taxon>Arthropoda</taxon>
        <taxon>Hexapoda</taxon>
        <taxon>Insecta</taxon>
        <taxon>Pterygota</taxon>
        <taxon>Palaeoptera</taxon>
        <taxon>Ephemeroptera</taxon>
        <taxon>Pisciforma</taxon>
        <taxon>Baetidae</taxon>
        <taxon>Cloeon</taxon>
    </lineage>
</organism>
<dbReference type="GO" id="GO:0005829">
    <property type="term" value="C:cytosol"/>
    <property type="evidence" value="ECO:0007669"/>
    <property type="project" value="TreeGrafter"/>
</dbReference>
<dbReference type="Gene3D" id="3.40.1030.10">
    <property type="entry name" value="Nucleoside phosphorylase/phosphoribosyltransferase catalytic domain"/>
    <property type="match status" value="1"/>
</dbReference>
<dbReference type="NCBIfam" id="TIGR02644">
    <property type="entry name" value="Y_phosphoryl"/>
    <property type="match status" value="1"/>
</dbReference>
<evidence type="ECO:0000256" key="2">
    <source>
        <dbReference type="ARBA" id="ARBA00011738"/>
    </source>
</evidence>
<comment type="caution">
    <text evidence="7">The sequence shown here is derived from an EMBL/GenBank/DDBJ whole genome shotgun (WGS) entry which is preliminary data.</text>
</comment>
<dbReference type="GO" id="GO:0004645">
    <property type="term" value="F:1,4-alpha-oligoglucan phosphorylase activity"/>
    <property type="evidence" value="ECO:0007669"/>
    <property type="project" value="InterPro"/>
</dbReference>
<accession>A0A8S1DLX5</accession>
<dbReference type="Pfam" id="PF02885">
    <property type="entry name" value="Glycos_trans_3N"/>
    <property type="match status" value="1"/>
</dbReference>
<comment type="catalytic activity">
    <reaction evidence="5">
        <text>thymidine + phosphate = 2-deoxy-alpha-D-ribose 1-phosphate + thymine</text>
        <dbReference type="Rhea" id="RHEA:16037"/>
        <dbReference type="ChEBI" id="CHEBI:17748"/>
        <dbReference type="ChEBI" id="CHEBI:17821"/>
        <dbReference type="ChEBI" id="CHEBI:43474"/>
        <dbReference type="ChEBI" id="CHEBI:57259"/>
        <dbReference type="EC" id="2.4.2.4"/>
    </reaction>
</comment>
<dbReference type="InterPro" id="IPR017872">
    <property type="entry name" value="Pyrmidine_PPase_CS"/>
</dbReference>
<dbReference type="SUPFAM" id="SSF52418">
    <property type="entry name" value="Nucleoside phosphorylase/phosphoribosyltransferase catalytic domain"/>
    <property type="match status" value="1"/>
</dbReference>
<protein>
    <recommendedName>
        <fullName evidence="5">Thymidine phosphorylase</fullName>
        <shortName evidence="5">TP</shortName>
        <ecNumber evidence="5">2.4.2.4</ecNumber>
    </recommendedName>
    <alternativeName>
        <fullName evidence="5">TdRPase</fullName>
    </alternativeName>
</protein>
<dbReference type="EMBL" id="CADEPI010000300">
    <property type="protein sequence ID" value="CAB3383225.1"/>
    <property type="molecule type" value="Genomic_DNA"/>
</dbReference>
<comment type="similarity">
    <text evidence="1 5">Belongs to the thymidine/pyrimidine-nucleoside phosphorylase family.</text>
</comment>
<evidence type="ECO:0000313" key="8">
    <source>
        <dbReference type="Proteomes" id="UP000494165"/>
    </source>
</evidence>
<gene>
    <name evidence="7" type="ORF">CLODIP_2_CD15254</name>
</gene>
<keyword evidence="3 5" id="KW-0328">Glycosyltransferase</keyword>
<dbReference type="GO" id="GO:0009032">
    <property type="term" value="F:thymidine phosphorylase activity"/>
    <property type="evidence" value="ECO:0007669"/>
    <property type="project" value="UniProtKB-UniRule"/>
</dbReference>
<proteinExistence type="inferred from homology"/>
<dbReference type="Gene3D" id="1.20.970.10">
    <property type="entry name" value="Transferase, Pyrimidine Nucleoside Phosphorylase, Chain C"/>
    <property type="match status" value="1"/>
</dbReference>
<reference evidence="7 8" key="1">
    <citation type="submission" date="2020-04" db="EMBL/GenBank/DDBJ databases">
        <authorList>
            <person name="Alioto T."/>
            <person name="Alioto T."/>
            <person name="Gomez Garrido J."/>
        </authorList>
    </citation>
    <scope>NUCLEOTIDE SEQUENCE [LARGE SCALE GENOMIC DNA]</scope>
</reference>
<dbReference type="AlphaFoldDB" id="A0A8S1DLX5"/>
<comment type="subunit">
    <text evidence="2 5">Homodimer.</text>
</comment>